<name>A0A5B8A5B2_9BACT</name>
<dbReference type="RefSeq" id="WP_139516969.1">
    <property type="nucleotide sequence ID" value="NZ_CP040896.1"/>
</dbReference>
<accession>A0A5B8A5B2</accession>
<keyword evidence="3" id="KW-1185">Reference proteome</keyword>
<organism evidence="2 3">
    <name type="scientific">Hymenobacter jejuensis</name>
    <dbReference type="NCBI Taxonomy" id="2502781"/>
    <lineage>
        <taxon>Bacteria</taxon>
        <taxon>Pseudomonadati</taxon>
        <taxon>Bacteroidota</taxon>
        <taxon>Cytophagia</taxon>
        <taxon>Cytophagales</taxon>
        <taxon>Hymenobacteraceae</taxon>
        <taxon>Hymenobacter</taxon>
    </lineage>
</organism>
<gene>
    <name evidence="2" type="ORF">FHG12_17590</name>
</gene>
<feature type="signal peptide" evidence="1">
    <location>
        <begin position="1"/>
        <end position="24"/>
    </location>
</feature>
<dbReference type="AlphaFoldDB" id="A0A5B8A5B2"/>
<protein>
    <submittedName>
        <fullName evidence="2">Uncharacterized protein</fullName>
    </submittedName>
</protein>
<sequence>MYKALILFCALLILADLQPAPATAGRATAYARAKAKGRMFVHRPYYKAYKGRKKTKRHAWFALPSKKASAPHKVRQSRF</sequence>
<dbReference type="EMBL" id="CP040896">
    <property type="protein sequence ID" value="QDA61795.1"/>
    <property type="molecule type" value="Genomic_DNA"/>
</dbReference>
<keyword evidence="1" id="KW-0732">Signal</keyword>
<dbReference type="KEGG" id="hyj:FHG12_17590"/>
<evidence type="ECO:0000256" key="1">
    <source>
        <dbReference type="SAM" id="SignalP"/>
    </source>
</evidence>
<feature type="chain" id="PRO_5023114042" evidence="1">
    <location>
        <begin position="25"/>
        <end position="79"/>
    </location>
</feature>
<evidence type="ECO:0000313" key="2">
    <source>
        <dbReference type="EMBL" id="QDA61795.1"/>
    </source>
</evidence>
<reference evidence="2 3" key="1">
    <citation type="submission" date="2019-06" db="EMBL/GenBank/DDBJ databases">
        <authorList>
            <person name="Srinivasan S."/>
        </authorList>
    </citation>
    <scope>NUCLEOTIDE SEQUENCE [LARGE SCALE GENOMIC DNA]</scope>
    <source>
        <strain evidence="2 3">17J68-5</strain>
    </source>
</reference>
<dbReference type="Proteomes" id="UP000305398">
    <property type="component" value="Chromosome"/>
</dbReference>
<evidence type="ECO:0000313" key="3">
    <source>
        <dbReference type="Proteomes" id="UP000305398"/>
    </source>
</evidence>
<proteinExistence type="predicted"/>